<dbReference type="AlphaFoldDB" id="A0A8K0D9W8"/>
<comment type="caution">
    <text evidence="2">The sequence shown here is derived from an EMBL/GenBank/DDBJ whole genome shotgun (WGS) entry which is preliminary data.</text>
</comment>
<evidence type="ECO:0000313" key="3">
    <source>
        <dbReference type="Proteomes" id="UP000801492"/>
    </source>
</evidence>
<evidence type="ECO:0000313" key="2">
    <source>
        <dbReference type="EMBL" id="KAF2902168.1"/>
    </source>
</evidence>
<proteinExistence type="predicted"/>
<organism evidence="2 3">
    <name type="scientific">Ignelater luminosus</name>
    <name type="common">Cucubano</name>
    <name type="synonym">Pyrophorus luminosus</name>
    <dbReference type="NCBI Taxonomy" id="2038154"/>
    <lineage>
        <taxon>Eukaryota</taxon>
        <taxon>Metazoa</taxon>
        <taxon>Ecdysozoa</taxon>
        <taxon>Arthropoda</taxon>
        <taxon>Hexapoda</taxon>
        <taxon>Insecta</taxon>
        <taxon>Pterygota</taxon>
        <taxon>Neoptera</taxon>
        <taxon>Endopterygota</taxon>
        <taxon>Coleoptera</taxon>
        <taxon>Polyphaga</taxon>
        <taxon>Elateriformia</taxon>
        <taxon>Elateroidea</taxon>
        <taxon>Elateridae</taxon>
        <taxon>Agrypninae</taxon>
        <taxon>Pyrophorini</taxon>
        <taxon>Ignelater</taxon>
    </lineage>
</organism>
<name>A0A8K0D9W8_IGNLU</name>
<gene>
    <name evidence="2" type="ORF">ILUMI_04026</name>
</gene>
<dbReference type="OrthoDB" id="6746993at2759"/>
<accession>A0A8K0D9W8</accession>
<feature type="compositionally biased region" description="Low complexity" evidence="1">
    <location>
        <begin position="156"/>
        <end position="166"/>
    </location>
</feature>
<feature type="compositionally biased region" description="Polar residues" evidence="1">
    <location>
        <begin position="129"/>
        <end position="138"/>
    </location>
</feature>
<feature type="region of interest" description="Disordered" evidence="1">
    <location>
        <begin position="128"/>
        <end position="166"/>
    </location>
</feature>
<dbReference type="Proteomes" id="UP000801492">
    <property type="component" value="Unassembled WGS sequence"/>
</dbReference>
<reference evidence="2" key="1">
    <citation type="submission" date="2019-08" db="EMBL/GenBank/DDBJ databases">
        <title>The genome of the North American firefly Photinus pyralis.</title>
        <authorList>
            <consortium name="Photinus pyralis genome working group"/>
            <person name="Fallon T.R."/>
            <person name="Sander Lower S.E."/>
            <person name="Weng J.-K."/>
        </authorList>
    </citation>
    <scope>NUCLEOTIDE SEQUENCE</scope>
    <source>
        <strain evidence="2">TRF0915ILg1</strain>
        <tissue evidence="2">Whole body</tissue>
    </source>
</reference>
<feature type="non-terminal residue" evidence="2">
    <location>
        <position position="166"/>
    </location>
</feature>
<evidence type="ECO:0000256" key="1">
    <source>
        <dbReference type="SAM" id="MobiDB-lite"/>
    </source>
</evidence>
<keyword evidence="3" id="KW-1185">Reference proteome</keyword>
<protein>
    <recommendedName>
        <fullName evidence="4">Endonuclease/exonuclease/phosphatase domain-containing protein</fullName>
    </recommendedName>
</protein>
<sequence>ALEQDMTIIQGDFNAKIDKCAVETCVGFHGLGEHNERGEGMIESCQNKKLVVTNIWFKLPECRLYMVTAPHVSGTPSEFRRKGRGSPRPGGPLELQLFKHFTRNIPPPPQTTQPAKKFLGPRLRIRLRTQPTPLQSRINPPGARSSEQGKRRRRSALSLPSSTPPA</sequence>
<evidence type="ECO:0008006" key="4">
    <source>
        <dbReference type="Google" id="ProtNLM"/>
    </source>
</evidence>
<dbReference type="EMBL" id="VTPC01001382">
    <property type="protein sequence ID" value="KAF2902168.1"/>
    <property type="molecule type" value="Genomic_DNA"/>
</dbReference>